<comment type="caution">
    <text evidence="2">The sequence shown here is derived from an EMBL/GenBank/DDBJ whole genome shotgun (WGS) entry which is preliminary data.</text>
</comment>
<reference evidence="2 3" key="1">
    <citation type="submission" date="2017-03" db="EMBL/GenBank/DDBJ databases">
        <title>Genome of the blue death feigning beetle - Asbolus verrucosus.</title>
        <authorList>
            <person name="Rider S.D."/>
        </authorList>
    </citation>
    <scope>NUCLEOTIDE SEQUENCE [LARGE SCALE GENOMIC DNA]</scope>
    <source>
        <strain evidence="2">Butters</strain>
        <tissue evidence="2">Head and leg muscle</tissue>
    </source>
</reference>
<evidence type="ECO:0000313" key="3">
    <source>
        <dbReference type="Proteomes" id="UP000292052"/>
    </source>
</evidence>
<protein>
    <submittedName>
        <fullName evidence="2">Uncharacterized protein</fullName>
    </submittedName>
</protein>
<dbReference type="OrthoDB" id="6424205at2759"/>
<proteinExistence type="predicted"/>
<feature type="non-terminal residue" evidence="2">
    <location>
        <position position="1"/>
    </location>
</feature>
<feature type="signal peptide" evidence="1">
    <location>
        <begin position="1"/>
        <end position="28"/>
    </location>
</feature>
<evidence type="ECO:0000256" key="1">
    <source>
        <dbReference type="SAM" id="SignalP"/>
    </source>
</evidence>
<dbReference type="EMBL" id="QDEB01129436">
    <property type="protein sequence ID" value="RZB39298.1"/>
    <property type="molecule type" value="Genomic_DNA"/>
</dbReference>
<dbReference type="AlphaFoldDB" id="A0A482V803"/>
<evidence type="ECO:0000313" key="2">
    <source>
        <dbReference type="EMBL" id="RZB39298.1"/>
    </source>
</evidence>
<accession>A0A482V803</accession>
<gene>
    <name evidence="2" type="ORF">BDFB_011343</name>
</gene>
<keyword evidence="3" id="KW-1185">Reference proteome</keyword>
<name>A0A482V803_ASBVE</name>
<organism evidence="2 3">
    <name type="scientific">Asbolus verrucosus</name>
    <name type="common">Desert ironclad beetle</name>
    <dbReference type="NCBI Taxonomy" id="1661398"/>
    <lineage>
        <taxon>Eukaryota</taxon>
        <taxon>Metazoa</taxon>
        <taxon>Ecdysozoa</taxon>
        <taxon>Arthropoda</taxon>
        <taxon>Hexapoda</taxon>
        <taxon>Insecta</taxon>
        <taxon>Pterygota</taxon>
        <taxon>Neoptera</taxon>
        <taxon>Endopterygota</taxon>
        <taxon>Coleoptera</taxon>
        <taxon>Polyphaga</taxon>
        <taxon>Cucujiformia</taxon>
        <taxon>Tenebrionidae</taxon>
        <taxon>Pimeliinae</taxon>
        <taxon>Asbolus</taxon>
    </lineage>
</organism>
<feature type="chain" id="PRO_5019750528" evidence="1">
    <location>
        <begin position="29"/>
        <end position="103"/>
    </location>
</feature>
<sequence length="103" mass="11475">SARTMERIILVNCAVLCVAILLIGVVLSVPHYDNQISVRSERSDDKKQSYLWFGPRLGRKKRNPNSGDPSYRNAELASLMDVIQDSPWAIVAVNGNIAQFFGI</sequence>
<dbReference type="STRING" id="1661398.A0A482V803"/>
<dbReference type="Proteomes" id="UP000292052">
    <property type="component" value="Unassembled WGS sequence"/>
</dbReference>
<keyword evidence="1" id="KW-0732">Signal</keyword>